<evidence type="ECO:0000259" key="5">
    <source>
        <dbReference type="Pfam" id="PF25967"/>
    </source>
</evidence>
<evidence type="ECO:0000313" key="6">
    <source>
        <dbReference type="EMBL" id="PWJ53582.1"/>
    </source>
</evidence>
<dbReference type="InterPro" id="IPR058627">
    <property type="entry name" value="MdtA-like_C"/>
</dbReference>
<dbReference type="Gene3D" id="2.40.420.20">
    <property type="match status" value="1"/>
</dbReference>
<dbReference type="Pfam" id="PF25967">
    <property type="entry name" value="RND-MFP_C"/>
    <property type="match status" value="1"/>
</dbReference>
<dbReference type="PANTHER" id="PTHR32347">
    <property type="entry name" value="EFFLUX SYSTEM COMPONENT YKNX-RELATED"/>
    <property type="match status" value="1"/>
</dbReference>
<name>A0A316A7X0_9BACT</name>
<dbReference type="PANTHER" id="PTHR32347:SF23">
    <property type="entry name" value="BLL5650 PROTEIN"/>
    <property type="match status" value="1"/>
</dbReference>
<dbReference type="Gene3D" id="2.40.30.170">
    <property type="match status" value="1"/>
</dbReference>
<protein>
    <submittedName>
        <fullName evidence="6">HlyD family secretion protein</fullName>
    </submittedName>
</protein>
<feature type="domain" description="Multidrug resistance protein MdtA-like C-terminal permuted SH3" evidence="5">
    <location>
        <begin position="372"/>
        <end position="429"/>
    </location>
</feature>
<dbReference type="Gene3D" id="2.40.50.100">
    <property type="match status" value="1"/>
</dbReference>
<reference evidence="6 7" key="1">
    <citation type="submission" date="2018-03" db="EMBL/GenBank/DDBJ databases">
        <title>Genomic Encyclopedia of Archaeal and Bacterial Type Strains, Phase II (KMG-II): from individual species to whole genera.</title>
        <authorList>
            <person name="Goeker M."/>
        </authorList>
    </citation>
    <scope>NUCLEOTIDE SEQUENCE [LARGE SCALE GENOMIC DNA]</scope>
    <source>
        <strain evidence="6 7">DSM 100346</strain>
    </source>
</reference>
<dbReference type="Gene3D" id="1.10.287.470">
    <property type="entry name" value="Helix hairpin bin"/>
    <property type="match status" value="1"/>
</dbReference>
<dbReference type="SUPFAM" id="SSF111369">
    <property type="entry name" value="HlyD-like secretion proteins"/>
    <property type="match status" value="1"/>
</dbReference>
<dbReference type="Proteomes" id="UP000245880">
    <property type="component" value="Unassembled WGS sequence"/>
</dbReference>
<evidence type="ECO:0000313" key="7">
    <source>
        <dbReference type="Proteomes" id="UP000245880"/>
    </source>
</evidence>
<sequence length="444" mass="50889">MLLIYRCLCFWHNFGNPFYKRKSPRGTMDRKIEKKYWSSKRIALFLGAVALMALVIYNLLFADHRSKLKVDSSRLTISEVKNGSFDEFIIIQGVVQPLKTIQLDAIVGGYVTQKLVEGGSMVEQGDIILRLENQQLKLSFLQSETEASRLVNDLQNTRQRLKVEKFTLDKTLNDLDYRIAEFKDVYNRNKVLFEQKAISAQEFTKCKIDYEKLVQERTIEIQSQKYQQENSQIQIRQLEGTLERTQKNVDLWRQTLENLVVKAPVAGLLSSVDVEIGSNINQGQNIGQIDDMNGFKIRADIDEHYISRIFSGLEAKFDFSDQVFSMQIVKVYPEVINGRFSVDLVFKQGTPKGIRRGQSTPIRLELGQPGKALLLPVGGFFSDTGGNWVYVVDKDGQRAEKRNITLGRKNPQYYEVLEGLEPADRVITSSYANFGDKEVLELKR</sequence>
<feature type="coiled-coil region" evidence="3">
    <location>
        <begin position="228"/>
        <end position="262"/>
    </location>
</feature>
<keyword evidence="7" id="KW-1185">Reference proteome</keyword>
<keyword evidence="4" id="KW-1133">Transmembrane helix</keyword>
<keyword evidence="2 3" id="KW-0175">Coiled coil</keyword>
<organism evidence="6 7">
    <name type="scientific">Dyadobacter jejuensis</name>
    <dbReference type="NCBI Taxonomy" id="1082580"/>
    <lineage>
        <taxon>Bacteria</taxon>
        <taxon>Pseudomonadati</taxon>
        <taxon>Bacteroidota</taxon>
        <taxon>Cytophagia</taxon>
        <taxon>Cytophagales</taxon>
        <taxon>Spirosomataceae</taxon>
        <taxon>Dyadobacter</taxon>
    </lineage>
</organism>
<dbReference type="GO" id="GO:0030313">
    <property type="term" value="C:cell envelope"/>
    <property type="evidence" value="ECO:0007669"/>
    <property type="project" value="UniProtKB-SubCell"/>
</dbReference>
<keyword evidence="4" id="KW-0812">Transmembrane</keyword>
<accession>A0A316A7X0</accession>
<dbReference type="EMBL" id="QGDT01000022">
    <property type="protein sequence ID" value="PWJ53582.1"/>
    <property type="molecule type" value="Genomic_DNA"/>
</dbReference>
<evidence type="ECO:0000256" key="3">
    <source>
        <dbReference type="SAM" id="Coils"/>
    </source>
</evidence>
<evidence type="ECO:0000256" key="1">
    <source>
        <dbReference type="ARBA" id="ARBA00004196"/>
    </source>
</evidence>
<proteinExistence type="predicted"/>
<gene>
    <name evidence="6" type="ORF">CLV98_1228</name>
</gene>
<evidence type="ECO:0000256" key="4">
    <source>
        <dbReference type="SAM" id="Phobius"/>
    </source>
</evidence>
<keyword evidence="4" id="KW-0472">Membrane</keyword>
<dbReference type="InterPro" id="IPR050465">
    <property type="entry name" value="UPF0194_transport"/>
</dbReference>
<comment type="caution">
    <text evidence="6">The sequence shown here is derived from an EMBL/GenBank/DDBJ whole genome shotgun (WGS) entry which is preliminary data.</text>
</comment>
<dbReference type="AlphaFoldDB" id="A0A316A7X0"/>
<comment type="subcellular location">
    <subcellularLocation>
        <location evidence="1">Cell envelope</location>
    </subcellularLocation>
</comment>
<feature type="transmembrane region" description="Helical" evidence="4">
    <location>
        <begin position="42"/>
        <end position="62"/>
    </location>
</feature>
<evidence type="ECO:0000256" key="2">
    <source>
        <dbReference type="ARBA" id="ARBA00023054"/>
    </source>
</evidence>